<feature type="non-terminal residue" evidence="1">
    <location>
        <position position="1"/>
    </location>
</feature>
<gene>
    <name evidence="1" type="ORF">ACJ72_04697</name>
</gene>
<comment type="caution">
    <text evidence="1">The sequence shown here is derived from an EMBL/GenBank/DDBJ whole genome shotgun (WGS) entry which is preliminary data.</text>
</comment>
<sequence length="178" mass="20923">YPIDDKYHTEKYPIDDKYHTEKYPIDDKYPTDRYPTDKYPTETYHTKYPTETYHTKYPTETYHAGYPTKTHDRGKWHTAKPEPAPVCRTCNPVSGENHCDPSTSCINTGKRFHCACRAGFKASKDNNNIHKQFRLPFKNFEFLVFTPEYTECNIPCNNNMKPANDLCHEVPLYEHCKA</sequence>
<dbReference type="Proteomes" id="UP000091918">
    <property type="component" value="Unassembled WGS sequence"/>
</dbReference>
<dbReference type="Gene3D" id="2.10.25.10">
    <property type="entry name" value="Laminin"/>
    <property type="match status" value="1"/>
</dbReference>
<dbReference type="OrthoDB" id="291007at2759"/>
<dbReference type="AlphaFoldDB" id="A0A1B7NW26"/>
<reference evidence="1 2" key="1">
    <citation type="submission" date="2015-07" db="EMBL/GenBank/DDBJ databases">
        <title>Emmonsia species relationships and genome sequence.</title>
        <authorList>
            <person name="Cuomo C.A."/>
            <person name="Schwartz I.S."/>
            <person name="Kenyon C."/>
            <person name="de Hoog G.S."/>
            <person name="Govender N.P."/>
            <person name="Botha A."/>
            <person name="Moreno L."/>
            <person name="de Vries M."/>
            <person name="Munoz J.F."/>
            <person name="Stielow J.B."/>
        </authorList>
    </citation>
    <scope>NUCLEOTIDE SEQUENCE [LARGE SCALE GENOMIC DNA]</scope>
    <source>
        <strain evidence="1 2">CBS 136260</strain>
    </source>
</reference>
<accession>A0A1B7NW26</accession>
<organism evidence="1 2">
    <name type="scientific">Emergomyces africanus</name>
    <dbReference type="NCBI Taxonomy" id="1955775"/>
    <lineage>
        <taxon>Eukaryota</taxon>
        <taxon>Fungi</taxon>
        <taxon>Dikarya</taxon>
        <taxon>Ascomycota</taxon>
        <taxon>Pezizomycotina</taxon>
        <taxon>Eurotiomycetes</taxon>
        <taxon>Eurotiomycetidae</taxon>
        <taxon>Onygenales</taxon>
        <taxon>Ajellomycetaceae</taxon>
        <taxon>Emergomyces</taxon>
    </lineage>
</organism>
<dbReference type="STRING" id="1658172.A0A1B7NW26"/>
<evidence type="ECO:0000313" key="2">
    <source>
        <dbReference type="Proteomes" id="UP000091918"/>
    </source>
</evidence>
<dbReference type="EMBL" id="LGUA01000578">
    <property type="protein sequence ID" value="OAX80959.1"/>
    <property type="molecule type" value="Genomic_DNA"/>
</dbReference>
<keyword evidence="2" id="KW-1185">Reference proteome</keyword>
<proteinExistence type="predicted"/>
<evidence type="ECO:0000313" key="1">
    <source>
        <dbReference type="EMBL" id="OAX80959.1"/>
    </source>
</evidence>
<name>A0A1B7NW26_9EURO</name>
<protein>
    <submittedName>
        <fullName evidence="1">Uncharacterized protein</fullName>
    </submittedName>
</protein>